<proteinExistence type="inferred from homology"/>
<dbReference type="PROSITE" id="PS00194">
    <property type="entry name" value="THIOREDOXIN_1"/>
    <property type="match status" value="1"/>
</dbReference>
<dbReference type="PROSITE" id="PS51352">
    <property type="entry name" value="THIOREDOXIN_2"/>
    <property type="match status" value="1"/>
</dbReference>
<evidence type="ECO:0000256" key="1">
    <source>
        <dbReference type="ARBA" id="ARBA00006347"/>
    </source>
</evidence>
<dbReference type="InterPro" id="IPR017937">
    <property type="entry name" value="Thioredoxin_CS"/>
</dbReference>
<dbReference type="PRINTS" id="PR00421">
    <property type="entry name" value="THIOREDOXIN"/>
</dbReference>
<dbReference type="GO" id="GO:0005783">
    <property type="term" value="C:endoplasmic reticulum"/>
    <property type="evidence" value="ECO:0007669"/>
    <property type="project" value="TreeGrafter"/>
</dbReference>
<keyword evidence="5" id="KW-0676">Redox-active center</keyword>
<sequence length="133" mass="14954">MVSAALKALFLLSFFCIAVAEEENRILSLTDATIDKAIKDYPIILIKFYAPWCGHCRHLAPIYKKAGEILYGMDPSLVMAEIDATVERESADAWKIKGYPTMILFKNGEKVDTYEGARTEEALTKYMISHADN</sequence>
<organism evidence="9 10">
    <name type="scientific">Blepharisma stoltei</name>
    <dbReference type="NCBI Taxonomy" id="1481888"/>
    <lineage>
        <taxon>Eukaryota</taxon>
        <taxon>Sar</taxon>
        <taxon>Alveolata</taxon>
        <taxon>Ciliophora</taxon>
        <taxon>Postciliodesmatophora</taxon>
        <taxon>Heterotrichea</taxon>
        <taxon>Heterotrichida</taxon>
        <taxon>Blepharismidae</taxon>
        <taxon>Blepharisma</taxon>
    </lineage>
</organism>
<keyword evidence="4" id="KW-1015">Disulfide bond</keyword>
<dbReference type="PANTHER" id="PTHR45672:SF3">
    <property type="entry name" value="THIOREDOXIN DOMAIN-CONTAINING PROTEIN 5"/>
    <property type="match status" value="1"/>
</dbReference>
<name>A0AAU9JWF5_9CILI</name>
<keyword evidence="3" id="KW-0677">Repeat</keyword>
<dbReference type="InterPro" id="IPR051063">
    <property type="entry name" value="PDI"/>
</dbReference>
<dbReference type="GO" id="GO:0003756">
    <property type="term" value="F:protein disulfide isomerase activity"/>
    <property type="evidence" value="ECO:0007669"/>
    <property type="project" value="InterPro"/>
</dbReference>
<keyword evidence="10" id="KW-1185">Reference proteome</keyword>
<evidence type="ECO:0000313" key="9">
    <source>
        <dbReference type="EMBL" id="CAG9326058.1"/>
    </source>
</evidence>
<dbReference type="EMBL" id="CAJZBQ010000040">
    <property type="protein sequence ID" value="CAG9326058.1"/>
    <property type="molecule type" value="Genomic_DNA"/>
</dbReference>
<dbReference type="InterPro" id="IPR005788">
    <property type="entry name" value="PDI_thioredoxin-like_dom"/>
</dbReference>
<evidence type="ECO:0000256" key="3">
    <source>
        <dbReference type="ARBA" id="ARBA00022737"/>
    </source>
</evidence>
<evidence type="ECO:0000313" key="10">
    <source>
        <dbReference type="Proteomes" id="UP001162131"/>
    </source>
</evidence>
<evidence type="ECO:0000256" key="6">
    <source>
        <dbReference type="RuleBase" id="RU004208"/>
    </source>
</evidence>
<evidence type="ECO:0000256" key="2">
    <source>
        <dbReference type="ARBA" id="ARBA00022729"/>
    </source>
</evidence>
<keyword evidence="2 7" id="KW-0732">Signal</keyword>
<dbReference type="Gene3D" id="3.40.30.10">
    <property type="entry name" value="Glutaredoxin"/>
    <property type="match status" value="1"/>
</dbReference>
<dbReference type="SUPFAM" id="SSF52833">
    <property type="entry name" value="Thioredoxin-like"/>
    <property type="match status" value="1"/>
</dbReference>
<evidence type="ECO:0000256" key="4">
    <source>
        <dbReference type="ARBA" id="ARBA00023157"/>
    </source>
</evidence>
<dbReference type="NCBIfam" id="TIGR01126">
    <property type="entry name" value="pdi_dom"/>
    <property type="match status" value="1"/>
</dbReference>
<comment type="caution">
    <text evidence="9">The sequence shown here is derived from an EMBL/GenBank/DDBJ whole genome shotgun (WGS) entry which is preliminary data.</text>
</comment>
<feature type="chain" id="PRO_5043807035" description="Thioredoxin domain-containing protein" evidence="7">
    <location>
        <begin position="21"/>
        <end position="133"/>
    </location>
</feature>
<dbReference type="Proteomes" id="UP001162131">
    <property type="component" value="Unassembled WGS sequence"/>
</dbReference>
<dbReference type="PANTHER" id="PTHR45672">
    <property type="entry name" value="PROTEIN DISULFIDE-ISOMERASE C17H9.14C-RELATED"/>
    <property type="match status" value="1"/>
</dbReference>
<dbReference type="Pfam" id="PF00085">
    <property type="entry name" value="Thioredoxin"/>
    <property type="match status" value="1"/>
</dbReference>
<evidence type="ECO:0000256" key="5">
    <source>
        <dbReference type="ARBA" id="ARBA00023284"/>
    </source>
</evidence>
<dbReference type="CDD" id="cd02961">
    <property type="entry name" value="PDI_a_family"/>
    <property type="match status" value="1"/>
</dbReference>
<feature type="domain" description="Thioredoxin" evidence="8">
    <location>
        <begin position="3"/>
        <end position="132"/>
    </location>
</feature>
<feature type="signal peptide" evidence="7">
    <location>
        <begin position="1"/>
        <end position="20"/>
    </location>
</feature>
<protein>
    <recommendedName>
        <fullName evidence="8">Thioredoxin domain-containing protein</fullName>
    </recommendedName>
</protein>
<dbReference type="InterPro" id="IPR036249">
    <property type="entry name" value="Thioredoxin-like_sf"/>
</dbReference>
<dbReference type="InterPro" id="IPR013766">
    <property type="entry name" value="Thioredoxin_domain"/>
</dbReference>
<reference evidence="9" key="1">
    <citation type="submission" date="2021-09" db="EMBL/GenBank/DDBJ databases">
        <authorList>
            <consortium name="AG Swart"/>
            <person name="Singh M."/>
            <person name="Singh A."/>
            <person name="Seah K."/>
            <person name="Emmerich C."/>
        </authorList>
    </citation>
    <scope>NUCLEOTIDE SEQUENCE</scope>
    <source>
        <strain evidence="9">ATCC30299</strain>
    </source>
</reference>
<accession>A0AAU9JWF5</accession>
<dbReference type="FunFam" id="3.40.30.10:FF:000107">
    <property type="entry name" value="Protein disulfide-isomerase 5-2"/>
    <property type="match status" value="1"/>
</dbReference>
<evidence type="ECO:0000259" key="8">
    <source>
        <dbReference type="PROSITE" id="PS51352"/>
    </source>
</evidence>
<comment type="similarity">
    <text evidence="1 6">Belongs to the protein disulfide isomerase family.</text>
</comment>
<dbReference type="GO" id="GO:0006457">
    <property type="term" value="P:protein folding"/>
    <property type="evidence" value="ECO:0007669"/>
    <property type="project" value="TreeGrafter"/>
</dbReference>
<gene>
    <name evidence="9" type="ORF">BSTOLATCC_MIC40499</name>
</gene>
<evidence type="ECO:0000256" key="7">
    <source>
        <dbReference type="SAM" id="SignalP"/>
    </source>
</evidence>
<dbReference type="AlphaFoldDB" id="A0AAU9JWF5"/>